<organism evidence="2 3">
    <name type="scientific">Dactylellina haptotyla (strain CBS 200.50)</name>
    <name type="common">Nematode-trapping fungus</name>
    <name type="synonym">Monacrosporium haptotylum</name>
    <dbReference type="NCBI Taxonomy" id="1284197"/>
    <lineage>
        <taxon>Eukaryota</taxon>
        <taxon>Fungi</taxon>
        <taxon>Dikarya</taxon>
        <taxon>Ascomycota</taxon>
        <taxon>Pezizomycotina</taxon>
        <taxon>Orbiliomycetes</taxon>
        <taxon>Orbiliales</taxon>
        <taxon>Orbiliaceae</taxon>
        <taxon>Dactylellina</taxon>
    </lineage>
</organism>
<feature type="signal peptide" evidence="1">
    <location>
        <begin position="1"/>
        <end position="17"/>
    </location>
</feature>
<gene>
    <name evidence="2" type="ORF">H072_10001</name>
</gene>
<sequence>MRPSYLLVFGFAALCAAGVLEKRACGGTNCWNALKKAISSSSDVLGDCTIFFKSAGFYVLSTSITFTESWVTNTVTVSSTSTSTIIDPTATTTTSVSWTTFTSTVFNTVTLATIGVAGPVKKRCVEVTTTNLRYPPYANNCAAAYSSFTEACFCVSGFSSPTLTTTLVSSTPTTTTTYTTVPVIGAVHVTSVSTTVQVKYKTRTETATQTWQSFYAMATGSPKNGTYLFGRDSSTVDFGFANPASAASLFFYNEVDGTMKIMDDQGLDLFLWADATYKLLAKYLILVPGGIQNSQIIKCTRFGAKFMCTATLPGSPPVTLLDFAYTTDELIRVGPDTDPSHSFQLKAALQVPAAS</sequence>
<accession>S8A5T4</accession>
<dbReference type="EMBL" id="AQGS01000906">
    <property type="protein sequence ID" value="EPS36486.1"/>
    <property type="molecule type" value="Genomic_DNA"/>
</dbReference>
<evidence type="ECO:0008006" key="4">
    <source>
        <dbReference type="Google" id="ProtNLM"/>
    </source>
</evidence>
<comment type="caution">
    <text evidence="2">The sequence shown here is derived from an EMBL/GenBank/DDBJ whole genome shotgun (WGS) entry which is preliminary data.</text>
</comment>
<dbReference type="HOGENOM" id="CLU_780791_0_0_1"/>
<reference evidence="2 3" key="1">
    <citation type="journal article" date="2013" name="PLoS Genet.">
        <title>Genomic mechanisms accounting for the adaptation to parasitism in nematode-trapping fungi.</title>
        <authorList>
            <person name="Meerupati T."/>
            <person name="Andersson K.M."/>
            <person name="Friman E."/>
            <person name="Kumar D."/>
            <person name="Tunlid A."/>
            <person name="Ahren D."/>
        </authorList>
    </citation>
    <scope>NUCLEOTIDE SEQUENCE [LARGE SCALE GENOMIC DNA]</scope>
    <source>
        <strain evidence="2 3">CBS 200.50</strain>
    </source>
</reference>
<dbReference type="AlphaFoldDB" id="S8A5T4"/>
<evidence type="ECO:0000313" key="3">
    <source>
        <dbReference type="Proteomes" id="UP000015100"/>
    </source>
</evidence>
<feature type="chain" id="PRO_5004547756" description="GLEYA adhesin domain-containing protein" evidence="1">
    <location>
        <begin position="18"/>
        <end position="355"/>
    </location>
</feature>
<name>S8A5T4_DACHA</name>
<protein>
    <recommendedName>
        <fullName evidence="4">GLEYA adhesin domain-containing protein</fullName>
    </recommendedName>
</protein>
<keyword evidence="1" id="KW-0732">Signal</keyword>
<dbReference type="Proteomes" id="UP000015100">
    <property type="component" value="Unassembled WGS sequence"/>
</dbReference>
<reference evidence="3" key="2">
    <citation type="submission" date="2013-04" db="EMBL/GenBank/DDBJ databases">
        <title>Genomic mechanisms accounting for the adaptation to parasitism in nematode-trapping fungi.</title>
        <authorList>
            <person name="Ahren D.G."/>
        </authorList>
    </citation>
    <scope>NUCLEOTIDE SEQUENCE [LARGE SCALE GENOMIC DNA]</scope>
    <source>
        <strain evidence="3">CBS 200.50</strain>
    </source>
</reference>
<evidence type="ECO:0000313" key="2">
    <source>
        <dbReference type="EMBL" id="EPS36486.1"/>
    </source>
</evidence>
<evidence type="ECO:0000256" key="1">
    <source>
        <dbReference type="SAM" id="SignalP"/>
    </source>
</evidence>
<proteinExistence type="predicted"/>
<keyword evidence="3" id="KW-1185">Reference proteome</keyword>